<protein>
    <submittedName>
        <fullName evidence="1">Uncharacterized protein</fullName>
    </submittedName>
</protein>
<gene>
    <name evidence="1" type="ORF">AF332_11755</name>
</gene>
<dbReference type="EMBL" id="LGUF01000007">
    <property type="protein sequence ID" value="KON87435.1"/>
    <property type="molecule type" value="Genomic_DNA"/>
</dbReference>
<dbReference type="AlphaFoldDB" id="A0A0M0GBZ0"/>
<accession>A0A0M0GBZ0</accession>
<reference evidence="2" key="1">
    <citation type="submission" date="2015-07" db="EMBL/GenBank/DDBJ databases">
        <title>Fjat-10036 dsm4.</title>
        <authorList>
            <person name="Liu B."/>
            <person name="Wang J."/>
            <person name="Zhu Y."/>
            <person name="Liu G."/>
            <person name="Chen Q."/>
            <person name="Chen Z."/>
            <person name="Lan J."/>
            <person name="Che J."/>
            <person name="Ge C."/>
            <person name="Shi H."/>
            <person name="Pan Z."/>
            <person name="Liu X."/>
        </authorList>
    </citation>
    <scope>NUCLEOTIDE SEQUENCE [LARGE SCALE GENOMIC DNA]</scope>
    <source>
        <strain evidence="2">DSM 4</strain>
    </source>
</reference>
<name>A0A0M0GBZ0_SPOGL</name>
<sequence>MSNYKMILSNLIKSFYYQFPNKIQIKSDQETIKFELDYYAAEKVAKKLNRVYYFGTEVRFNNEREFRETYKELLKVKRALKEIYTQ</sequence>
<dbReference type="OrthoDB" id="9913162at2"/>
<proteinExistence type="predicted"/>
<organism evidence="1 2">
    <name type="scientific">Sporosarcina globispora</name>
    <name type="common">Bacillus globisporus</name>
    <dbReference type="NCBI Taxonomy" id="1459"/>
    <lineage>
        <taxon>Bacteria</taxon>
        <taxon>Bacillati</taxon>
        <taxon>Bacillota</taxon>
        <taxon>Bacilli</taxon>
        <taxon>Bacillales</taxon>
        <taxon>Caryophanaceae</taxon>
        <taxon>Sporosarcina</taxon>
    </lineage>
</organism>
<evidence type="ECO:0000313" key="1">
    <source>
        <dbReference type="EMBL" id="KON87435.1"/>
    </source>
</evidence>
<dbReference type="STRING" id="1459.AF332_11755"/>
<dbReference type="PATRIC" id="fig|1459.3.peg.2531"/>
<dbReference type="Proteomes" id="UP000037109">
    <property type="component" value="Unassembled WGS sequence"/>
</dbReference>
<keyword evidence="2" id="KW-1185">Reference proteome</keyword>
<dbReference type="RefSeq" id="WP_053434787.1">
    <property type="nucleotide sequence ID" value="NZ_LGUF01000007.1"/>
</dbReference>
<evidence type="ECO:0000313" key="2">
    <source>
        <dbReference type="Proteomes" id="UP000037109"/>
    </source>
</evidence>
<comment type="caution">
    <text evidence="1">The sequence shown here is derived from an EMBL/GenBank/DDBJ whole genome shotgun (WGS) entry which is preliminary data.</text>
</comment>